<evidence type="ECO:0000256" key="1">
    <source>
        <dbReference type="SAM" id="MobiDB-lite"/>
    </source>
</evidence>
<reference evidence="3 4" key="1">
    <citation type="submission" date="2023-02" db="EMBL/GenBank/DDBJ databases">
        <authorList>
            <person name="Maleckis M."/>
        </authorList>
    </citation>
    <scope>NUCLEOTIDE SEQUENCE [LARGE SCALE GENOMIC DNA]</scope>
    <source>
        <strain evidence="3 4">P8-A2</strain>
    </source>
</reference>
<proteinExistence type="predicted"/>
<feature type="region of interest" description="Disordered" evidence="1">
    <location>
        <begin position="1"/>
        <end position="26"/>
    </location>
</feature>
<feature type="transmembrane region" description="Helical" evidence="2">
    <location>
        <begin position="34"/>
        <end position="51"/>
    </location>
</feature>
<organism evidence="3 4">
    <name type="scientific">Streptomyces mirabilis</name>
    <dbReference type="NCBI Taxonomy" id="68239"/>
    <lineage>
        <taxon>Bacteria</taxon>
        <taxon>Bacillati</taxon>
        <taxon>Actinomycetota</taxon>
        <taxon>Actinomycetes</taxon>
        <taxon>Kitasatosporales</taxon>
        <taxon>Streptomycetaceae</taxon>
        <taxon>Streptomyces</taxon>
    </lineage>
</organism>
<sequence>MTTPPAYQDPAYSVPPQAPVPQPPKKGARALKKLLIRLGIGLIALVIWMIYDEVTGDPSTANAGDCVQVSGTDDNPDVHVIDCKDPKAAYKVLREDTGNGDQCKSVPGVVAWYTETGRADVVLCLGKNQ</sequence>
<dbReference type="Proteomes" id="UP001257627">
    <property type="component" value="Unassembled WGS sequence"/>
</dbReference>
<keyword evidence="2" id="KW-1133">Transmembrane helix</keyword>
<comment type="caution">
    <text evidence="3">The sequence shown here is derived from an EMBL/GenBank/DDBJ whole genome shotgun (WGS) entry which is preliminary data.</text>
</comment>
<name>A0ABU3V3V2_9ACTN</name>
<gene>
    <name evidence="3" type="ORF">PU648_53000</name>
</gene>
<evidence type="ECO:0000313" key="3">
    <source>
        <dbReference type="EMBL" id="MDU9000862.1"/>
    </source>
</evidence>
<keyword evidence="2" id="KW-0472">Membrane</keyword>
<keyword evidence="4" id="KW-1185">Reference proteome</keyword>
<evidence type="ECO:0000256" key="2">
    <source>
        <dbReference type="SAM" id="Phobius"/>
    </source>
</evidence>
<protein>
    <submittedName>
        <fullName evidence="3">Uncharacterized protein</fullName>
    </submittedName>
</protein>
<dbReference type="EMBL" id="JARAKF010000002">
    <property type="protein sequence ID" value="MDU9000862.1"/>
    <property type="molecule type" value="Genomic_DNA"/>
</dbReference>
<evidence type="ECO:0000313" key="4">
    <source>
        <dbReference type="Proteomes" id="UP001257627"/>
    </source>
</evidence>
<accession>A0ABU3V3V2</accession>
<dbReference type="RefSeq" id="WP_143599506.1">
    <property type="nucleotide sequence ID" value="NZ_JAPEPS010000002.1"/>
</dbReference>
<keyword evidence="2" id="KW-0812">Transmembrane</keyword>